<accession>A0ABT7PGR1</accession>
<protein>
    <submittedName>
        <fullName evidence="1">DUF488 domain-containing protein</fullName>
    </submittedName>
</protein>
<organism evidence="1 2">
    <name type="scientific">Roseiconus lacunae</name>
    <dbReference type="NCBI Taxonomy" id="2605694"/>
    <lineage>
        <taxon>Bacteria</taxon>
        <taxon>Pseudomonadati</taxon>
        <taxon>Planctomycetota</taxon>
        <taxon>Planctomycetia</taxon>
        <taxon>Pirellulales</taxon>
        <taxon>Pirellulaceae</taxon>
        <taxon>Roseiconus</taxon>
    </lineage>
</organism>
<dbReference type="EMBL" id="JASZZN010000006">
    <property type="protein sequence ID" value="MDM4015663.1"/>
    <property type="molecule type" value="Genomic_DNA"/>
</dbReference>
<proteinExistence type="predicted"/>
<evidence type="ECO:0000313" key="2">
    <source>
        <dbReference type="Proteomes" id="UP001239462"/>
    </source>
</evidence>
<dbReference type="PANTHER" id="PTHR39337">
    <property type="entry name" value="BLR5642 PROTEIN"/>
    <property type="match status" value="1"/>
</dbReference>
<keyword evidence="2" id="KW-1185">Reference proteome</keyword>
<dbReference type="PANTHER" id="PTHR39337:SF1">
    <property type="entry name" value="BLR5642 PROTEIN"/>
    <property type="match status" value="1"/>
</dbReference>
<dbReference type="Pfam" id="PF04343">
    <property type="entry name" value="DUF488"/>
    <property type="match status" value="1"/>
</dbReference>
<name>A0ABT7PGR1_9BACT</name>
<dbReference type="InterPro" id="IPR007438">
    <property type="entry name" value="DUF488"/>
</dbReference>
<comment type="caution">
    <text evidence="1">The sequence shown here is derived from an EMBL/GenBank/DDBJ whole genome shotgun (WGS) entry which is preliminary data.</text>
</comment>
<dbReference type="Proteomes" id="UP001239462">
    <property type="component" value="Unassembled WGS sequence"/>
</dbReference>
<reference evidence="1 2" key="1">
    <citation type="submission" date="2023-06" db="EMBL/GenBank/DDBJ databases">
        <title>Roseiconus lacunae JC819 isolated from Gulf of Mannar region, Tamil Nadu.</title>
        <authorList>
            <person name="Pk S."/>
            <person name="Ch S."/>
            <person name="Ch V.R."/>
        </authorList>
    </citation>
    <scope>NUCLEOTIDE SEQUENCE [LARGE SCALE GENOMIC DNA]</scope>
    <source>
        <strain evidence="1 2">JC819</strain>
    </source>
</reference>
<sequence>MLKRQRVLLRLLEQAERKTVSRMELTKWCFLLREETPSCGGSAFYDFVPYQYGPFSFSIYQELEKLVAQSYIETPDDQTLRLTKLGSAEATVPADVSRDVNRITRRFAKFSTNKLLDYVYESYPAFTVNSVRKQLAKRPKTEVQVYTAGYEGCSVDKFLSLLVESGVERLIDVRMNPIARRYGFHKSTLNRLCGKLDIEYVHVPELGIRSNKRQELDTQADYDALFKDYERTTLKKETAAIEKVAALVQEKPSVLVCMEAEPCQCHRLRLANSVASLTGLEIVNLRAQ</sequence>
<dbReference type="RefSeq" id="WP_289163165.1">
    <property type="nucleotide sequence ID" value="NZ_JASZZN010000006.1"/>
</dbReference>
<gene>
    <name evidence="1" type="ORF">QTN89_09500</name>
</gene>
<evidence type="ECO:0000313" key="1">
    <source>
        <dbReference type="EMBL" id="MDM4015663.1"/>
    </source>
</evidence>